<accession>A0A1F5P8B9</accession>
<evidence type="ECO:0000313" key="3">
    <source>
        <dbReference type="Proteomes" id="UP000176786"/>
    </source>
</evidence>
<feature type="transmembrane region" description="Helical" evidence="1">
    <location>
        <begin position="266"/>
        <end position="289"/>
    </location>
</feature>
<feature type="transmembrane region" description="Helical" evidence="1">
    <location>
        <begin position="481"/>
        <end position="502"/>
    </location>
</feature>
<gene>
    <name evidence="2" type="ORF">A3J48_01480</name>
</gene>
<proteinExistence type="predicted"/>
<keyword evidence="1" id="KW-1133">Transmembrane helix</keyword>
<dbReference type="STRING" id="1817832.A3J48_01480"/>
<name>A0A1F5P8B9_9BACT</name>
<evidence type="ECO:0000313" key="2">
    <source>
        <dbReference type="EMBL" id="OGE86095.1"/>
    </source>
</evidence>
<reference evidence="2 3" key="1">
    <citation type="journal article" date="2016" name="Nat. Commun.">
        <title>Thousands of microbial genomes shed light on interconnected biogeochemical processes in an aquifer system.</title>
        <authorList>
            <person name="Anantharaman K."/>
            <person name="Brown C.T."/>
            <person name="Hug L.A."/>
            <person name="Sharon I."/>
            <person name="Castelle C.J."/>
            <person name="Probst A.J."/>
            <person name="Thomas B.C."/>
            <person name="Singh A."/>
            <person name="Wilkins M.J."/>
            <person name="Karaoz U."/>
            <person name="Brodie E.L."/>
            <person name="Williams K.H."/>
            <person name="Hubbard S.S."/>
            <person name="Banfield J.F."/>
        </authorList>
    </citation>
    <scope>NUCLEOTIDE SEQUENCE [LARGE SCALE GENOMIC DNA]</scope>
</reference>
<feature type="transmembrane region" description="Helical" evidence="1">
    <location>
        <begin position="428"/>
        <end position="461"/>
    </location>
</feature>
<comment type="caution">
    <text evidence="2">The sequence shown here is derived from an EMBL/GenBank/DDBJ whole genome shotgun (WGS) entry which is preliminary data.</text>
</comment>
<dbReference type="Proteomes" id="UP000176786">
    <property type="component" value="Unassembled WGS sequence"/>
</dbReference>
<feature type="transmembrane region" description="Helical" evidence="1">
    <location>
        <begin position="327"/>
        <end position="347"/>
    </location>
</feature>
<keyword evidence="1" id="KW-0472">Membrane</keyword>
<dbReference type="EMBL" id="MFES01000012">
    <property type="protein sequence ID" value="OGE86095.1"/>
    <property type="molecule type" value="Genomic_DNA"/>
</dbReference>
<protein>
    <submittedName>
        <fullName evidence="2">Uncharacterized protein</fullName>
    </submittedName>
</protein>
<sequence>MKFTVFQKLKNYLLFLNRKRFVFGLAVLVLVGSMFLPGKAAAAQYDDVSALLTLNNYKIDPTDEVATIQLQIGIYGDPAGKLVDFGGGLFNRADQVDIAHMLPLTGGDYRLKGYFVGLSESNKTNWNCKTYSGVAEDQEGTPLPNSDPISLSNCSFIGVSEFIQSNSENKPVSITFNPSTVSETPSGARDNLNFSVVPVVVLQSGVRTYAYYVLDGNLYNRSFFVEWDEAVGSPQIVSTKAPLSVSGVGSVPGTDFGGGLNTLGGVLFSIVNIILSIISGLVQLILAILNSVLLYPILRALLDGGSPLNASTIPLFVKDGWVYTRDLMNLFFILVLIFSAIALMLRVEGYGFKHTIGRVVMIALVVNFSLLAGEIILNFSQIMMSAFISSHTIDDLSRSVNAVTRSNIFGGSTGDALRGTALLLFQIIYEIGVFCVLAALAALLLIRVVALWLLLIIAPIAYVLSISHQGEHYLKDWWDKFLAYAFFAPIMAFVIGIAARLVQSQFFMNQNLAGSGGIAAATSGMIQGVVVLVILAYGLKVASKMSIAGADTVTGAAESAWKGASKWTAGLPAMGGAAAAKMGAGFVRRKWKDGWTAWAGYTDKEGKKSKFRETVFAALNIPSTVKGWQMRSQELEHRSDERATARGREITTKFRTRGKLDIPYTEFVKRKHMQEDIKEYAQMSKEMKMKKATEMLDWKGHEAAEQRLHLFASAASVGQWDDLLSAPALAVRYADKDGSFDSATAKQRMVRDFLKDKTGDPNGHIDEFAMSVLAEDFDNYAVDTKHPEYMGHAKKDSFTGKSKWGMETVGEAETLTRNGLTIQYQDYDADEGSWFFDHSIGEWKKKGGRERIGLSPHGHNVLTVPVDLDGNILDNDLEKGGKPIDITVAHKLGVVHTTRKDGRISAYEKAYVRDLLDGSAQSEGQHIPARSTDWEFGTDEKGESTIRHEGPHGVWYAPSLAYFEKVRQKWDLQPNIIKLEYLKRFGLQKGDLKKMHGLKVILPDGTERIIGKDKNEFNINEDEGPTLPSTPPAP</sequence>
<dbReference type="AlphaFoldDB" id="A0A1F5P8B9"/>
<organism evidence="2 3">
    <name type="scientific">Candidatus Doudnabacteria bacterium RIFCSPHIGHO2_02_FULL_46_11</name>
    <dbReference type="NCBI Taxonomy" id="1817832"/>
    <lineage>
        <taxon>Bacteria</taxon>
        <taxon>Candidatus Doudnaibacteriota</taxon>
    </lineage>
</organism>
<feature type="transmembrane region" description="Helical" evidence="1">
    <location>
        <begin position="359"/>
        <end position="379"/>
    </location>
</feature>
<keyword evidence="1" id="KW-0812">Transmembrane</keyword>
<feature type="transmembrane region" description="Helical" evidence="1">
    <location>
        <begin position="514"/>
        <end position="539"/>
    </location>
</feature>
<evidence type="ECO:0000256" key="1">
    <source>
        <dbReference type="SAM" id="Phobius"/>
    </source>
</evidence>